<gene>
    <name evidence="1" type="ORF">EM808_28185</name>
</gene>
<dbReference type="Proteomes" id="UP000288024">
    <property type="component" value="Unassembled WGS sequence"/>
</dbReference>
<dbReference type="EMBL" id="RZTZ01000040">
    <property type="protein sequence ID" value="RVT56190.1"/>
    <property type="molecule type" value="Genomic_DNA"/>
</dbReference>
<dbReference type="AlphaFoldDB" id="A0A3S2WYE9"/>
<accession>A0A3S2WYE9</accession>
<dbReference type="InterPro" id="IPR024995">
    <property type="entry name" value="DUF3895"/>
</dbReference>
<reference evidence="1 2" key="1">
    <citation type="submission" date="2019-01" db="EMBL/GenBank/DDBJ databases">
        <title>Bacillus sp. M5HDSG1-1, whole genome shotgun sequence.</title>
        <authorList>
            <person name="Tuo L."/>
        </authorList>
    </citation>
    <scope>NUCLEOTIDE SEQUENCE [LARGE SCALE GENOMIC DNA]</scope>
    <source>
        <strain evidence="1 2">M5HDSG1-1</strain>
    </source>
</reference>
<sequence>MSQISFDELFQEEKKQENTISDIPSPLQNDILELIRKGETSALSICEHLIKLGKYSNERFSTNKPKAYGKVCLVLDKMTRNGLLVFVEDIDKKDRIYKLNS</sequence>
<proteinExistence type="predicted"/>
<dbReference type="GeneID" id="87620415"/>
<evidence type="ECO:0000313" key="1">
    <source>
        <dbReference type="EMBL" id="RVT56190.1"/>
    </source>
</evidence>
<dbReference type="RefSeq" id="WP_127743102.1">
    <property type="nucleotide sequence ID" value="NZ_CAJCKN010000062.1"/>
</dbReference>
<dbReference type="Pfam" id="PF13034">
    <property type="entry name" value="DUF3895"/>
    <property type="match status" value="1"/>
</dbReference>
<protein>
    <submittedName>
        <fullName evidence="1">DUF3895 domain-containing protein</fullName>
    </submittedName>
</protein>
<evidence type="ECO:0000313" key="2">
    <source>
        <dbReference type="Proteomes" id="UP000288024"/>
    </source>
</evidence>
<comment type="caution">
    <text evidence="1">The sequence shown here is derived from an EMBL/GenBank/DDBJ whole genome shotgun (WGS) entry which is preliminary data.</text>
</comment>
<keyword evidence="2" id="KW-1185">Reference proteome</keyword>
<name>A0A3S2WYE9_9BACI</name>
<organism evidence="1 2">
    <name type="scientific">Niallia taxi</name>
    <dbReference type="NCBI Taxonomy" id="2499688"/>
    <lineage>
        <taxon>Bacteria</taxon>
        <taxon>Bacillati</taxon>
        <taxon>Bacillota</taxon>
        <taxon>Bacilli</taxon>
        <taxon>Bacillales</taxon>
        <taxon>Bacillaceae</taxon>
        <taxon>Niallia</taxon>
    </lineage>
</organism>